<name>A0A1I8G5C0_9PLAT</name>
<sequence length="242" mass="26652">DSLFLQRAHAVRLSCCVRQWVFYCIDVFSSELMDSTDRARLQSLSKSNDPLMLVVKDSTALATAVDQLESLLPPNRWRRHLWQAVNALSFVVFVASAILQLNDPDPYLWIPIYALPCLLALVLGIFPKLLATRSMTAVISIHLCICLIMLGFIGYAPLVTRWQRNAASDPSALLMSAEEASESIGLLLVIAWLSGHLMLLDLLTRLSKLFVSCCISVCIICFLMLACAPPVAMSLAALLSVA</sequence>
<keyword evidence="1" id="KW-0472">Membrane</keyword>
<feature type="transmembrane region" description="Helical" evidence="1">
    <location>
        <begin position="107"/>
        <end position="126"/>
    </location>
</feature>
<evidence type="ECO:0000313" key="2">
    <source>
        <dbReference type="Proteomes" id="UP000095280"/>
    </source>
</evidence>
<dbReference type="PANTHER" id="PTHR34262">
    <property type="entry name" value="TRANSMEMBRANE PROTEIN 220"/>
    <property type="match status" value="1"/>
</dbReference>
<reference evidence="3" key="1">
    <citation type="submission" date="2016-11" db="UniProtKB">
        <authorList>
            <consortium name="WormBaseParasite"/>
        </authorList>
    </citation>
    <scope>IDENTIFICATION</scope>
</reference>
<keyword evidence="2" id="KW-1185">Reference proteome</keyword>
<protein>
    <submittedName>
        <fullName evidence="3">Transmembrane protein</fullName>
    </submittedName>
</protein>
<keyword evidence="1" id="KW-1133">Transmembrane helix</keyword>
<organism evidence="2 3">
    <name type="scientific">Macrostomum lignano</name>
    <dbReference type="NCBI Taxonomy" id="282301"/>
    <lineage>
        <taxon>Eukaryota</taxon>
        <taxon>Metazoa</taxon>
        <taxon>Spiralia</taxon>
        <taxon>Lophotrochozoa</taxon>
        <taxon>Platyhelminthes</taxon>
        <taxon>Rhabditophora</taxon>
        <taxon>Macrostomorpha</taxon>
        <taxon>Macrostomida</taxon>
        <taxon>Macrostomidae</taxon>
        <taxon>Macrostomum</taxon>
    </lineage>
</organism>
<feature type="transmembrane region" description="Helical" evidence="1">
    <location>
        <begin position="81"/>
        <end position="101"/>
    </location>
</feature>
<dbReference type="PANTHER" id="PTHR34262:SF1">
    <property type="entry name" value="TRANSMEMBRANE PROTEIN 220"/>
    <property type="match status" value="1"/>
</dbReference>
<dbReference type="Proteomes" id="UP000095280">
    <property type="component" value="Unplaced"/>
</dbReference>
<dbReference type="AlphaFoldDB" id="A0A1I8G5C0"/>
<dbReference type="InterPro" id="IPR029377">
    <property type="entry name" value="TMEM220"/>
</dbReference>
<dbReference type="Pfam" id="PF15071">
    <property type="entry name" value="TMEM220"/>
    <property type="match status" value="1"/>
</dbReference>
<accession>A0A1I8G5C0</accession>
<feature type="transmembrane region" description="Helical" evidence="1">
    <location>
        <begin position="138"/>
        <end position="158"/>
    </location>
</feature>
<evidence type="ECO:0000256" key="1">
    <source>
        <dbReference type="SAM" id="Phobius"/>
    </source>
</evidence>
<dbReference type="WBParaSite" id="maker-uti_cns_0000874-snap-gene-0.30-mRNA-1">
    <property type="protein sequence ID" value="maker-uti_cns_0000874-snap-gene-0.30-mRNA-1"/>
    <property type="gene ID" value="maker-uti_cns_0000874-snap-gene-0.30"/>
</dbReference>
<feature type="transmembrane region" description="Helical" evidence="1">
    <location>
        <begin position="210"/>
        <end position="239"/>
    </location>
</feature>
<keyword evidence="1" id="KW-0812">Transmembrane</keyword>
<evidence type="ECO:0000313" key="3">
    <source>
        <dbReference type="WBParaSite" id="maker-uti_cns_0000874-snap-gene-0.30-mRNA-1"/>
    </source>
</evidence>
<feature type="transmembrane region" description="Helical" evidence="1">
    <location>
        <begin position="184"/>
        <end position="203"/>
    </location>
</feature>
<proteinExistence type="predicted"/>